<dbReference type="Proteomes" id="UP000681722">
    <property type="component" value="Unassembled WGS sequence"/>
</dbReference>
<evidence type="ECO:0000256" key="4">
    <source>
        <dbReference type="ARBA" id="ARBA00023157"/>
    </source>
</evidence>
<evidence type="ECO:0000256" key="1">
    <source>
        <dbReference type="ARBA" id="ARBA00022669"/>
    </source>
</evidence>
<proteinExistence type="predicted"/>
<keyword evidence="2" id="KW-0732">Signal</keyword>
<dbReference type="PANTHER" id="PTHR23301:SF0">
    <property type="entry name" value="CHITIN-BINDING TYPE-2 DOMAIN-CONTAINING PROTEIN-RELATED"/>
    <property type="match status" value="1"/>
</dbReference>
<dbReference type="OrthoDB" id="9987187at2759"/>
<dbReference type="Proteomes" id="UP000663829">
    <property type="component" value="Unassembled WGS sequence"/>
</dbReference>
<evidence type="ECO:0000313" key="11">
    <source>
        <dbReference type="EMBL" id="CAF3707088.1"/>
    </source>
</evidence>
<dbReference type="Proteomes" id="UP000682733">
    <property type="component" value="Unassembled WGS sequence"/>
</dbReference>
<dbReference type="GO" id="GO:0005576">
    <property type="term" value="C:extracellular region"/>
    <property type="evidence" value="ECO:0007669"/>
    <property type="project" value="InterPro"/>
</dbReference>
<name>A0A813P6H5_9BILA</name>
<sequence>MWSATSAIIVDNVDCLRQETTESSLSNEGSEGDNDDGDNPSQDEGSDKLVSKKKVTKKASRILRKKNKSEPPPDDEPEEQELFECPEGTGWDEKTSSCKWIDDVNCEAKKLDYSTTSERSTTLRKKSVSESTINSVTSSGIEKGENQVIECQPVGSYNVPDQNECNAYYQCENGHRTKLSCPEKQLFDTEKQECDLFSKVLCGTRSMNLADKNQCSGRRDGIFPDTERECRVFFQCVGQVKTREASCHNNQKFNIYTNKCDQPQNVPSPCGNYLPGHASSRK</sequence>
<evidence type="ECO:0000256" key="6">
    <source>
        <dbReference type="SAM" id="MobiDB-lite"/>
    </source>
</evidence>
<keyword evidence="3" id="KW-0677">Repeat</keyword>
<evidence type="ECO:0000313" key="9">
    <source>
        <dbReference type="EMBL" id="CAF0930410.1"/>
    </source>
</evidence>
<evidence type="ECO:0000313" key="12">
    <source>
        <dbReference type="Proteomes" id="UP000663829"/>
    </source>
</evidence>
<dbReference type="Proteomes" id="UP000677228">
    <property type="component" value="Unassembled WGS sequence"/>
</dbReference>
<accession>A0A813P6H5</accession>
<dbReference type="EMBL" id="CAJOBA010004233">
    <property type="protein sequence ID" value="CAF3707088.1"/>
    <property type="molecule type" value="Genomic_DNA"/>
</dbReference>
<evidence type="ECO:0000313" key="8">
    <source>
        <dbReference type="EMBL" id="CAF0748124.1"/>
    </source>
</evidence>
<feature type="domain" description="Chitin-binding type-2" evidence="7">
    <location>
        <begin position="212"/>
        <end position="272"/>
    </location>
</feature>
<dbReference type="EMBL" id="CAJOBC010000055">
    <property type="protein sequence ID" value="CAF3527234.1"/>
    <property type="molecule type" value="Genomic_DNA"/>
</dbReference>
<dbReference type="AlphaFoldDB" id="A0A813P6H5"/>
<keyword evidence="5" id="KW-0325">Glycoprotein</keyword>
<dbReference type="InterPro" id="IPR036508">
    <property type="entry name" value="Chitin-bd_dom_sf"/>
</dbReference>
<keyword evidence="4" id="KW-1015">Disulfide bond</keyword>
<keyword evidence="12" id="KW-1185">Reference proteome</keyword>
<organism evidence="8 12">
    <name type="scientific">Didymodactylos carnosus</name>
    <dbReference type="NCBI Taxonomy" id="1234261"/>
    <lineage>
        <taxon>Eukaryota</taxon>
        <taxon>Metazoa</taxon>
        <taxon>Spiralia</taxon>
        <taxon>Gnathifera</taxon>
        <taxon>Rotifera</taxon>
        <taxon>Eurotatoria</taxon>
        <taxon>Bdelloidea</taxon>
        <taxon>Philodinida</taxon>
        <taxon>Philodinidae</taxon>
        <taxon>Didymodactylos</taxon>
    </lineage>
</organism>
<dbReference type="GO" id="GO:0008061">
    <property type="term" value="F:chitin binding"/>
    <property type="evidence" value="ECO:0007669"/>
    <property type="project" value="UniProtKB-KW"/>
</dbReference>
<evidence type="ECO:0000259" key="7">
    <source>
        <dbReference type="PROSITE" id="PS50940"/>
    </source>
</evidence>
<dbReference type="SMART" id="SM00494">
    <property type="entry name" value="ChtBD2"/>
    <property type="match status" value="2"/>
</dbReference>
<dbReference type="Pfam" id="PF01607">
    <property type="entry name" value="CBM_14"/>
    <property type="match status" value="2"/>
</dbReference>
<dbReference type="PANTHER" id="PTHR23301">
    <property type="entry name" value="CHITIN BINDING PERITROPHIN-A"/>
    <property type="match status" value="1"/>
</dbReference>
<evidence type="ECO:0000256" key="5">
    <source>
        <dbReference type="ARBA" id="ARBA00023180"/>
    </source>
</evidence>
<dbReference type="EMBL" id="CAJNOQ010000055">
    <property type="protein sequence ID" value="CAF0748124.1"/>
    <property type="molecule type" value="Genomic_DNA"/>
</dbReference>
<evidence type="ECO:0000256" key="2">
    <source>
        <dbReference type="ARBA" id="ARBA00022729"/>
    </source>
</evidence>
<dbReference type="EMBL" id="CAJNOK010004231">
    <property type="protein sequence ID" value="CAF0930410.1"/>
    <property type="molecule type" value="Genomic_DNA"/>
</dbReference>
<keyword evidence="1" id="KW-0147">Chitin-binding</keyword>
<dbReference type="InterPro" id="IPR051940">
    <property type="entry name" value="Chitin_bind-dev_reg"/>
</dbReference>
<feature type="compositionally biased region" description="Acidic residues" evidence="6">
    <location>
        <begin position="72"/>
        <end position="84"/>
    </location>
</feature>
<feature type="domain" description="Chitin-binding type-2" evidence="7">
    <location>
        <begin position="148"/>
        <end position="204"/>
    </location>
</feature>
<dbReference type="PROSITE" id="PS50940">
    <property type="entry name" value="CHIT_BIND_II"/>
    <property type="match status" value="2"/>
</dbReference>
<dbReference type="InterPro" id="IPR002557">
    <property type="entry name" value="Chitin-bd_dom"/>
</dbReference>
<feature type="compositionally biased region" description="Basic residues" evidence="6">
    <location>
        <begin position="51"/>
        <end position="67"/>
    </location>
</feature>
<evidence type="ECO:0000313" key="10">
    <source>
        <dbReference type="EMBL" id="CAF3527234.1"/>
    </source>
</evidence>
<comment type="caution">
    <text evidence="8">The sequence shown here is derived from an EMBL/GenBank/DDBJ whole genome shotgun (WGS) entry which is preliminary data.</text>
</comment>
<gene>
    <name evidence="8" type="ORF">GPM918_LOCUS664</name>
    <name evidence="9" type="ORF">OVA965_LOCUS11117</name>
    <name evidence="10" type="ORF">SRO942_LOCUS665</name>
    <name evidence="11" type="ORF">TMI583_LOCUS11113</name>
</gene>
<feature type="region of interest" description="Disordered" evidence="6">
    <location>
        <begin position="11"/>
        <end position="94"/>
    </location>
</feature>
<evidence type="ECO:0000256" key="3">
    <source>
        <dbReference type="ARBA" id="ARBA00022737"/>
    </source>
</evidence>
<dbReference type="Gene3D" id="2.170.140.10">
    <property type="entry name" value="Chitin binding domain"/>
    <property type="match status" value="3"/>
</dbReference>
<reference evidence="8" key="1">
    <citation type="submission" date="2021-02" db="EMBL/GenBank/DDBJ databases">
        <authorList>
            <person name="Nowell W R."/>
        </authorList>
    </citation>
    <scope>NUCLEOTIDE SEQUENCE</scope>
</reference>
<protein>
    <recommendedName>
        <fullName evidence="7">Chitin-binding type-2 domain-containing protein</fullName>
    </recommendedName>
</protein>
<dbReference type="SUPFAM" id="SSF57625">
    <property type="entry name" value="Invertebrate chitin-binding proteins"/>
    <property type="match status" value="3"/>
</dbReference>